<keyword evidence="4" id="KW-1185">Reference proteome</keyword>
<name>A0ABS8RVJ6_DATST</name>
<evidence type="ECO:0000256" key="2">
    <source>
        <dbReference type="SAM" id="SignalP"/>
    </source>
</evidence>
<feature type="chain" id="PRO_5045483268" description="EGF-like domain-containing protein" evidence="2">
    <location>
        <begin position="26"/>
        <end position="136"/>
    </location>
</feature>
<evidence type="ECO:0000256" key="1">
    <source>
        <dbReference type="SAM" id="MobiDB-lite"/>
    </source>
</evidence>
<gene>
    <name evidence="3" type="ORF">HAX54_008584</name>
</gene>
<feature type="region of interest" description="Disordered" evidence="1">
    <location>
        <begin position="113"/>
        <end position="136"/>
    </location>
</feature>
<feature type="compositionally biased region" description="Polar residues" evidence="1">
    <location>
        <begin position="124"/>
        <end position="136"/>
    </location>
</feature>
<keyword evidence="2" id="KW-0732">Signal</keyword>
<dbReference type="EMBL" id="JACEIK010000145">
    <property type="protein sequence ID" value="MCD7450841.1"/>
    <property type="molecule type" value="Genomic_DNA"/>
</dbReference>
<feature type="signal peptide" evidence="2">
    <location>
        <begin position="1"/>
        <end position="25"/>
    </location>
</feature>
<reference evidence="3 4" key="1">
    <citation type="journal article" date="2021" name="BMC Genomics">
        <title>Datura genome reveals duplications of psychoactive alkaloid biosynthetic genes and high mutation rate following tissue culture.</title>
        <authorList>
            <person name="Rajewski A."/>
            <person name="Carter-House D."/>
            <person name="Stajich J."/>
            <person name="Litt A."/>
        </authorList>
    </citation>
    <scope>NUCLEOTIDE SEQUENCE [LARGE SCALE GENOMIC DNA]</scope>
    <source>
        <strain evidence="3">AR-01</strain>
    </source>
</reference>
<proteinExistence type="predicted"/>
<protein>
    <recommendedName>
        <fullName evidence="5">EGF-like domain-containing protein</fullName>
    </recommendedName>
</protein>
<evidence type="ECO:0008006" key="5">
    <source>
        <dbReference type="Google" id="ProtNLM"/>
    </source>
</evidence>
<comment type="caution">
    <text evidence="3">The sequence shown here is derived from an EMBL/GenBank/DDBJ whole genome shotgun (WGS) entry which is preliminary data.</text>
</comment>
<evidence type="ECO:0000313" key="4">
    <source>
        <dbReference type="Proteomes" id="UP000823775"/>
    </source>
</evidence>
<dbReference type="PANTHER" id="PTHR33881:SF17">
    <property type="entry name" value="EGF-LIKE DOMAIN-CONTAINING PROTEIN"/>
    <property type="match status" value="1"/>
</dbReference>
<dbReference type="PANTHER" id="PTHR33881">
    <property type="entry name" value="NEUROGENIC LOCUS NOTCH-LIKE PROTEIN"/>
    <property type="match status" value="1"/>
</dbReference>
<accession>A0ABS8RVJ6</accession>
<evidence type="ECO:0000313" key="3">
    <source>
        <dbReference type="EMBL" id="MCD7450841.1"/>
    </source>
</evidence>
<organism evidence="3 4">
    <name type="scientific">Datura stramonium</name>
    <name type="common">Jimsonweed</name>
    <name type="synonym">Common thornapple</name>
    <dbReference type="NCBI Taxonomy" id="4076"/>
    <lineage>
        <taxon>Eukaryota</taxon>
        <taxon>Viridiplantae</taxon>
        <taxon>Streptophyta</taxon>
        <taxon>Embryophyta</taxon>
        <taxon>Tracheophyta</taxon>
        <taxon>Spermatophyta</taxon>
        <taxon>Magnoliopsida</taxon>
        <taxon>eudicotyledons</taxon>
        <taxon>Gunneridae</taxon>
        <taxon>Pentapetalae</taxon>
        <taxon>asterids</taxon>
        <taxon>lamiids</taxon>
        <taxon>Solanales</taxon>
        <taxon>Solanaceae</taxon>
        <taxon>Solanoideae</taxon>
        <taxon>Datureae</taxon>
        <taxon>Datura</taxon>
    </lineage>
</organism>
<dbReference type="Proteomes" id="UP000823775">
    <property type="component" value="Unassembled WGS sequence"/>
</dbReference>
<sequence>MRNYTLGFTLNVLLLPGIFIYISIAATADGSAGGVCEQVDCVKGKCVETGEFLGIGFKCVCDPGWTQMQLGPLAFPHALFPTNTLDFGCESDTLAAAVSASSPFNITDRVSEQIARSGPGSPAHTPSVSEGMSALT</sequence>